<sequence>MMEDAKTHHPTNCNPDIEVNVPENSDDIKERFSGFLIIGLDGRIDDCDGDDLRGVARALDLSGLEKVLAEFPDVPNRRQITSVSPKCIRELESKAQNLPISCPSLTKYWRLDLRKQSRDEQQTILKLFTALDEVASAYLEFSANIFVGDPQTSPVPQVSEPLNLAAPAALVPPDLRATQFYLENAARGIGARNWAHLQPGGKGDGVKLSVVDQGWQHTHPELSAKVTSSPISGVNNPNADAQKHGTSALGVIVAADDGLGVVGIAPNSEPVEVASTYNSTDSSITIADAIIAVLNRSAPGDVLLIEVQLANGTLPVEVDESVLCAILLASECGVIVIEPAGNGSRNLDDWPTPQDKMFSGSATLRSLRRGDVAGGFVDSKAIMVAAATFAMPYNRLPSTNYGSRIDCFALGQRVTTTSNAPLSSPLLLYRLDFADTSAASAIIAGAALVVQSLYATSITTSSPARLLPNTMRQYLSDPTPGVNTEAPGAQIGVMPNLCNIARRQCLVPDIRVRREADDCNQLTTR</sequence>
<dbReference type="EMBL" id="JADOES010000035">
    <property type="protein sequence ID" value="MBT9316908.1"/>
    <property type="molecule type" value="Genomic_DNA"/>
</dbReference>
<dbReference type="GO" id="GO:0006508">
    <property type="term" value="P:proteolysis"/>
    <property type="evidence" value="ECO:0007669"/>
    <property type="project" value="UniProtKB-KW"/>
</dbReference>
<dbReference type="Pfam" id="PF00082">
    <property type="entry name" value="Peptidase_S8"/>
    <property type="match status" value="1"/>
</dbReference>
<feature type="active site" description="Charge relay system" evidence="5">
    <location>
        <position position="437"/>
    </location>
</feature>
<comment type="caution">
    <text evidence="7">The sequence shown here is derived from an EMBL/GenBank/DDBJ whole genome shotgun (WGS) entry which is preliminary data.</text>
</comment>
<dbReference type="InterPro" id="IPR050131">
    <property type="entry name" value="Peptidase_S8_subtilisin-like"/>
</dbReference>
<reference evidence="7" key="1">
    <citation type="submission" date="2020-11" db="EMBL/GenBank/DDBJ databases">
        <authorList>
            <person name="Konstantinou D."/>
            <person name="Gkelis S."/>
            <person name="Popin R."/>
            <person name="Fewer D."/>
            <person name="Sivonen K."/>
        </authorList>
    </citation>
    <scope>NUCLEOTIDE SEQUENCE</scope>
    <source>
        <strain evidence="7">TAU-MAC 1115</strain>
    </source>
</reference>
<dbReference type="InterPro" id="IPR015500">
    <property type="entry name" value="Peptidase_S8_subtilisin-rel"/>
</dbReference>
<keyword evidence="2 5" id="KW-0645">Protease</keyword>
<protein>
    <submittedName>
        <fullName evidence="7">S8 family serine peptidase</fullName>
    </submittedName>
</protein>
<evidence type="ECO:0000256" key="5">
    <source>
        <dbReference type="PROSITE-ProRule" id="PRU01240"/>
    </source>
</evidence>
<comment type="similarity">
    <text evidence="1 5">Belongs to the peptidase S8 family.</text>
</comment>
<evidence type="ECO:0000256" key="4">
    <source>
        <dbReference type="ARBA" id="ARBA00022825"/>
    </source>
</evidence>
<dbReference type="InterPro" id="IPR000209">
    <property type="entry name" value="Peptidase_S8/S53_dom"/>
</dbReference>
<keyword evidence="8" id="KW-1185">Reference proteome</keyword>
<feature type="active site" description="Charge relay system" evidence="5">
    <location>
        <position position="244"/>
    </location>
</feature>
<reference evidence="7" key="2">
    <citation type="journal article" date="2021" name="Mar. Drugs">
        <title>Genome Reduction and Secondary Metabolism of the Marine Sponge-Associated Cyanobacterium Leptothoe.</title>
        <authorList>
            <person name="Konstantinou D."/>
            <person name="Popin R.V."/>
            <person name="Fewer D.P."/>
            <person name="Sivonen K."/>
            <person name="Gkelis S."/>
        </authorList>
    </citation>
    <scope>NUCLEOTIDE SEQUENCE</scope>
    <source>
        <strain evidence="7">TAU-MAC 1115</strain>
    </source>
</reference>
<proteinExistence type="inferred from homology"/>
<evidence type="ECO:0000256" key="1">
    <source>
        <dbReference type="ARBA" id="ARBA00011073"/>
    </source>
</evidence>
<organism evidence="7 8">
    <name type="scientific">Leptothoe spongobia TAU-MAC 1115</name>
    <dbReference type="NCBI Taxonomy" id="1967444"/>
    <lineage>
        <taxon>Bacteria</taxon>
        <taxon>Bacillati</taxon>
        <taxon>Cyanobacteriota</taxon>
        <taxon>Cyanophyceae</taxon>
        <taxon>Nodosilineales</taxon>
        <taxon>Cymatolegaceae</taxon>
        <taxon>Leptothoe</taxon>
        <taxon>Leptothoe spongobia</taxon>
    </lineage>
</organism>
<name>A0A947DHV1_9CYAN</name>
<evidence type="ECO:0000256" key="3">
    <source>
        <dbReference type="ARBA" id="ARBA00022801"/>
    </source>
</evidence>
<dbReference type="PROSITE" id="PS51892">
    <property type="entry name" value="SUBTILASE"/>
    <property type="match status" value="1"/>
</dbReference>
<dbReference type="RefSeq" id="WP_215609975.1">
    <property type="nucleotide sequence ID" value="NZ_JADOES010000035.1"/>
</dbReference>
<keyword evidence="4 5" id="KW-0720">Serine protease</keyword>
<accession>A0A947DHV1</accession>
<dbReference type="AlphaFoldDB" id="A0A947DHV1"/>
<dbReference type="PRINTS" id="PR00723">
    <property type="entry name" value="SUBTILISIN"/>
</dbReference>
<feature type="active site" description="Charge relay system" evidence="5">
    <location>
        <position position="212"/>
    </location>
</feature>
<dbReference type="GO" id="GO:0004252">
    <property type="term" value="F:serine-type endopeptidase activity"/>
    <property type="evidence" value="ECO:0007669"/>
    <property type="project" value="UniProtKB-UniRule"/>
</dbReference>
<evidence type="ECO:0000313" key="7">
    <source>
        <dbReference type="EMBL" id="MBT9316908.1"/>
    </source>
</evidence>
<dbReference type="InterPro" id="IPR036852">
    <property type="entry name" value="Peptidase_S8/S53_dom_sf"/>
</dbReference>
<dbReference type="PANTHER" id="PTHR43806">
    <property type="entry name" value="PEPTIDASE S8"/>
    <property type="match status" value="1"/>
</dbReference>
<dbReference type="PANTHER" id="PTHR43806:SF11">
    <property type="entry name" value="CEREVISIN-RELATED"/>
    <property type="match status" value="1"/>
</dbReference>
<evidence type="ECO:0000256" key="2">
    <source>
        <dbReference type="ARBA" id="ARBA00022670"/>
    </source>
</evidence>
<evidence type="ECO:0000259" key="6">
    <source>
        <dbReference type="Pfam" id="PF00082"/>
    </source>
</evidence>
<keyword evidence="3 5" id="KW-0378">Hydrolase</keyword>
<dbReference type="Gene3D" id="3.40.50.200">
    <property type="entry name" value="Peptidase S8/S53 domain"/>
    <property type="match status" value="1"/>
</dbReference>
<gene>
    <name evidence="7" type="ORF">IXB50_15875</name>
</gene>
<dbReference type="SUPFAM" id="SSF52743">
    <property type="entry name" value="Subtilisin-like"/>
    <property type="match status" value="1"/>
</dbReference>
<feature type="domain" description="Peptidase S8/S53" evidence="6">
    <location>
        <begin position="203"/>
        <end position="474"/>
    </location>
</feature>
<dbReference type="Proteomes" id="UP000717364">
    <property type="component" value="Unassembled WGS sequence"/>
</dbReference>
<evidence type="ECO:0000313" key="8">
    <source>
        <dbReference type="Proteomes" id="UP000717364"/>
    </source>
</evidence>